<feature type="domain" description="Ig-like" evidence="1">
    <location>
        <begin position="119"/>
        <end position="199"/>
    </location>
</feature>
<name>A0A803TE30_ANOCA</name>
<reference evidence="2" key="3">
    <citation type="submission" date="2025-09" db="UniProtKB">
        <authorList>
            <consortium name="Ensembl"/>
        </authorList>
    </citation>
    <scope>IDENTIFICATION</scope>
</reference>
<dbReference type="SMART" id="SM00407">
    <property type="entry name" value="IGc1"/>
    <property type="match status" value="1"/>
</dbReference>
<dbReference type="InterPro" id="IPR007110">
    <property type="entry name" value="Ig-like_dom"/>
</dbReference>
<dbReference type="Gene3D" id="2.60.40.10">
    <property type="entry name" value="Immunoglobulins"/>
    <property type="match status" value="1"/>
</dbReference>
<evidence type="ECO:0000259" key="1">
    <source>
        <dbReference type="PROSITE" id="PS50835"/>
    </source>
</evidence>
<dbReference type="Ensembl" id="ENSACAT00000041621.1">
    <property type="protein sequence ID" value="ENSACAP00000033470.1"/>
    <property type="gene ID" value="ENSACAG00000010547.3"/>
</dbReference>
<dbReference type="PANTHER" id="PTHR19944:SF86">
    <property type="entry name" value="HLA CLASS II HISTOCOMPATIBILITY ANTIGEN, DR ALPHA CHAIN"/>
    <property type="match status" value="1"/>
</dbReference>
<keyword evidence="3" id="KW-1185">Reference proteome</keyword>
<reference evidence="2" key="2">
    <citation type="submission" date="2025-08" db="UniProtKB">
        <authorList>
            <consortium name="Ensembl"/>
        </authorList>
    </citation>
    <scope>IDENTIFICATION</scope>
</reference>
<dbReference type="Bgee" id="ENSACAG00000010547">
    <property type="expression patterns" value="Expressed in lung and 10 other cell types or tissues"/>
</dbReference>
<sequence length="245" mass="28653">MWWGCRKIRKFWRDIKREMEKILQIQFTIKPEYFLLGMVDFQMDPNTERLFIYMVTAARICVAKIWKLQEIPTTEKWLLKLVDIKNMDLLTQKISLSISPRQRTDWNKLRQYLLRSTAPSATVFPEDPVELGEPNVLICFVDQLFPPVLNVTWLKNGQAVSEGVKETGFLPNEDNTFSKFSYLTFVPEDGDFYTCRVEHWGLEGPLTTVWGKQQMLLCLGNSILVVIFRRPQGPYGPTPQFRATH</sequence>
<dbReference type="Proteomes" id="UP000001646">
    <property type="component" value="Unplaced"/>
</dbReference>
<dbReference type="InterPro" id="IPR050160">
    <property type="entry name" value="MHC/Immunoglobulin"/>
</dbReference>
<dbReference type="Pfam" id="PF07654">
    <property type="entry name" value="C1-set"/>
    <property type="match status" value="1"/>
</dbReference>
<dbReference type="SUPFAM" id="SSF48726">
    <property type="entry name" value="Immunoglobulin"/>
    <property type="match status" value="1"/>
</dbReference>
<dbReference type="GeneTree" id="ENSGT00940000161847"/>
<evidence type="ECO:0000313" key="3">
    <source>
        <dbReference type="Proteomes" id="UP000001646"/>
    </source>
</evidence>
<accession>A0A803TE30</accession>
<dbReference type="PROSITE" id="PS50835">
    <property type="entry name" value="IG_LIKE"/>
    <property type="match status" value="1"/>
</dbReference>
<proteinExistence type="predicted"/>
<reference evidence="2" key="1">
    <citation type="submission" date="2009-12" db="EMBL/GenBank/DDBJ databases">
        <title>The Genome Sequence of Anolis carolinensis (Green Anole Lizard).</title>
        <authorList>
            <consortium name="The Genome Sequencing Platform"/>
            <person name="Di Palma F."/>
            <person name="Alfoldi J."/>
            <person name="Heiman D."/>
            <person name="Young S."/>
            <person name="Grabherr M."/>
            <person name="Johnson J."/>
            <person name="Lander E.S."/>
            <person name="Lindblad-Toh K."/>
        </authorList>
    </citation>
    <scope>NUCLEOTIDE SEQUENCE [LARGE SCALE GENOMIC DNA]</scope>
    <source>
        <strain evidence="2">JBL SC #1</strain>
    </source>
</reference>
<dbReference type="InterPro" id="IPR013783">
    <property type="entry name" value="Ig-like_fold"/>
</dbReference>
<dbReference type="CDD" id="cd05767">
    <property type="entry name" value="IgC1_MHC_II_alpha"/>
    <property type="match status" value="1"/>
</dbReference>
<evidence type="ECO:0000313" key="2">
    <source>
        <dbReference type="Ensembl" id="ENSACAP00000033470.1"/>
    </source>
</evidence>
<protein>
    <recommendedName>
        <fullName evidence="1">Ig-like domain-containing protein</fullName>
    </recommendedName>
</protein>
<dbReference type="InterPro" id="IPR003006">
    <property type="entry name" value="Ig/MHC_CS"/>
</dbReference>
<dbReference type="InterPro" id="IPR003597">
    <property type="entry name" value="Ig_C1-set"/>
</dbReference>
<organism evidence="2 3">
    <name type="scientific">Anolis carolinensis</name>
    <name type="common">Green anole</name>
    <name type="synonym">American chameleon</name>
    <dbReference type="NCBI Taxonomy" id="28377"/>
    <lineage>
        <taxon>Eukaryota</taxon>
        <taxon>Metazoa</taxon>
        <taxon>Chordata</taxon>
        <taxon>Craniata</taxon>
        <taxon>Vertebrata</taxon>
        <taxon>Euteleostomi</taxon>
        <taxon>Lepidosauria</taxon>
        <taxon>Squamata</taxon>
        <taxon>Bifurcata</taxon>
        <taxon>Unidentata</taxon>
        <taxon>Episquamata</taxon>
        <taxon>Toxicofera</taxon>
        <taxon>Iguania</taxon>
        <taxon>Dactyloidae</taxon>
        <taxon>Anolis</taxon>
    </lineage>
</organism>
<dbReference type="AlphaFoldDB" id="A0A803TE30"/>
<dbReference type="InterPro" id="IPR036179">
    <property type="entry name" value="Ig-like_dom_sf"/>
</dbReference>
<dbReference type="PROSITE" id="PS00290">
    <property type="entry name" value="IG_MHC"/>
    <property type="match status" value="1"/>
</dbReference>
<dbReference type="PANTHER" id="PTHR19944">
    <property type="entry name" value="MHC CLASS II-RELATED"/>
    <property type="match status" value="1"/>
</dbReference>